<proteinExistence type="inferred from homology"/>
<keyword evidence="6" id="KW-1133">Transmembrane helix</keyword>
<comment type="caution">
    <text evidence="8">The sequence shown here is derived from an EMBL/GenBank/DDBJ whole genome shotgun (WGS) entry which is preliminary data.</text>
</comment>
<dbReference type="FunFam" id="3.50.50.60:FF:000115">
    <property type="entry name" value="Salicylate hydroxylase, putative"/>
    <property type="match status" value="1"/>
</dbReference>
<dbReference type="GO" id="GO:0004497">
    <property type="term" value="F:monooxygenase activity"/>
    <property type="evidence" value="ECO:0007669"/>
    <property type="project" value="UniProtKB-KW"/>
</dbReference>
<evidence type="ECO:0000256" key="3">
    <source>
        <dbReference type="ARBA" id="ARBA00022827"/>
    </source>
</evidence>
<dbReference type="eggNOG" id="KOG2614">
    <property type="taxonomic scope" value="Eukaryota"/>
</dbReference>
<dbReference type="InterPro" id="IPR002938">
    <property type="entry name" value="FAD-bd"/>
</dbReference>
<dbReference type="EMBL" id="AMWN01000005">
    <property type="protein sequence ID" value="EXJ85921.1"/>
    <property type="molecule type" value="Genomic_DNA"/>
</dbReference>
<keyword evidence="5" id="KW-0503">Monooxygenase</keyword>
<dbReference type="AlphaFoldDB" id="W9Y9L8"/>
<protein>
    <submittedName>
        <fullName evidence="8">Salicylate hydroxylase</fullName>
    </submittedName>
</protein>
<dbReference type="OrthoDB" id="16820at2759"/>
<dbReference type="InterPro" id="IPR036188">
    <property type="entry name" value="FAD/NAD-bd_sf"/>
</dbReference>
<dbReference type="Pfam" id="PF01494">
    <property type="entry name" value="FAD_binding_3"/>
    <property type="match status" value="1"/>
</dbReference>
<dbReference type="InterPro" id="IPR050493">
    <property type="entry name" value="FAD-dep_Monooxygenase_BioMet"/>
</dbReference>
<feature type="domain" description="FAD-binding" evidence="7">
    <location>
        <begin position="21"/>
        <end position="367"/>
    </location>
</feature>
<evidence type="ECO:0000256" key="5">
    <source>
        <dbReference type="ARBA" id="ARBA00023033"/>
    </source>
</evidence>
<accession>W9Y9L8</accession>
<dbReference type="PANTHER" id="PTHR13789">
    <property type="entry name" value="MONOOXYGENASE"/>
    <property type="match status" value="1"/>
</dbReference>
<evidence type="ECO:0000259" key="7">
    <source>
        <dbReference type="Pfam" id="PF01494"/>
    </source>
</evidence>
<gene>
    <name evidence="8" type="ORF">A1O1_06290</name>
</gene>
<comment type="similarity">
    <text evidence="1">Belongs to the paxM FAD-dependent monooxygenase family.</text>
</comment>
<keyword evidence="4" id="KW-0560">Oxidoreductase</keyword>
<dbReference type="GeneID" id="19161158"/>
<name>W9Y9L8_9EURO</name>
<dbReference type="SUPFAM" id="SSF51905">
    <property type="entry name" value="FAD/NAD(P)-binding domain"/>
    <property type="match status" value="1"/>
</dbReference>
<keyword evidence="3" id="KW-0274">FAD</keyword>
<evidence type="ECO:0000256" key="4">
    <source>
        <dbReference type="ARBA" id="ARBA00023002"/>
    </source>
</evidence>
<keyword evidence="2" id="KW-0285">Flavoprotein</keyword>
<organism evidence="8 9">
    <name type="scientific">Capronia coronata CBS 617.96</name>
    <dbReference type="NCBI Taxonomy" id="1182541"/>
    <lineage>
        <taxon>Eukaryota</taxon>
        <taxon>Fungi</taxon>
        <taxon>Dikarya</taxon>
        <taxon>Ascomycota</taxon>
        <taxon>Pezizomycotina</taxon>
        <taxon>Eurotiomycetes</taxon>
        <taxon>Chaetothyriomycetidae</taxon>
        <taxon>Chaetothyriales</taxon>
        <taxon>Herpotrichiellaceae</taxon>
        <taxon>Capronia</taxon>
    </lineage>
</organism>
<dbReference type="STRING" id="1182541.W9Y9L8"/>
<dbReference type="GO" id="GO:0071949">
    <property type="term" value="F:FAD binding"/>
    <property type="evidence" value="ECO:0007669"/>
    <property type="project" value="InterPro"/>
</dbReference>
<dbReference type="PRINTS" id="PR00420">
    <property type="entry name" value="RNGMNOXGNASE"/>
</dbReference>
<evidence type="ECO:0000313" key="9">
    <source>
        <dbReference type="Proteomes" id="UP000019484"/>
    </source>
</evidence>
<reference evidence="8 9" key="1">
    <citation type="submission" date="2013-03" db="EMBL/GenBank/DDBJ databases">
        <title>The Genome Sequence of Capronia coronata CBS 617.96.</title>
        <authorList>
            <consortium name="The Broad Institute Genomics Platform"/>
            <person name="Cuomo C."/>
            <person name="de Hoog S."/>
            <person name="Gorbushina A."/>
            <person name="Walker B."/>
            <person name="Young S.K."/>
            <person name="Zeng Q."/>
            <person name="Gargeya S."/>
            <person name="Fitzgerald M."/>
            <person name="Haas B."/>
            <person name="Abouelleil A."/>
            <person name="Allen A.W."/>
            <person name="Alvarado L."/>
            <person name="Arachchi H.M."/>
            <person name="Berlin A.M."/>
            <person name="Chapman S.B."/>
            <person name="Gainer-Dewar J."/>
            <person name="Goldberg J."/>
            <person name="Griggs A."/>
            <person name="Gujja S."/>
            <person name="Hansen M."/>
            <person name="Howarth C."/>
            <person name="Imamovic A."/>
            <person name="Ireland A."/>
            <person name="Larimer J."/>
            <person name="McCowan C."/>
            <person name="Murphy C."/>
            <person name="Pearson M."/>
            <person name="Poon T.W."/>
            <person name="Priest M."/>
            <person name="Roberts A."/>
            <person name="Saif S."/>
            <person name="Shea T."/>
            <person name="Sisk P."/>
            <person name="Sykes S."/>
            <person name="Wortman J."/>
            <person name="Nusbaum C."/>
            <person name="Birren B."/>
        </authorList>
    </citation>
    <scope>NUCLEOTIDE SEQUENCE [LARGE SCALE GENOMIC DNA]</scope>
    <source>
        <strain evidence="8 9">CBS 617.96</strain>
    </source>
</reference>
<dbReference type="Gene3D" id="3.50.50.60">
    <property type="entry name" value="FAD/NAD(P)-binding domain"/>
    <property type="match status" value="1"/>
</dbReference>
<dbReference type="Proteomes" id="UP000019484">
    <property type="component" value="Unassembled WGS sequence"/>
</dbReference>
<keyword evidence="9" id="KW-1185">Reference proteome</keyword>
<dbReference type="HOGENOM" id="CLU_009665_19_3_1"/>
<evidence type="ECO:0000313" key="8">
    <source>
        <dbReference type="EMBL" id="EXJ85921.1"/>
    </source>
</evidence>
<keyword evidence="6" id="KW-0812">Transmembrane</keyword>
<dbReference type="SUPFAM" id="SSF54373">
    <property type="entry name" value="FAD-linked reductases, C-terminal domain"/>
    <property type="match status" value="1"/>
</dbReference>
<evidence type="ECO:0000256" key="6">
    <source>
        <dbReference type="SAM" id="Phobius"/>
    </source>
</evidence>
<evidence type="ECO:0000256" key="2">
    <source>
        <dbReference type="ARBA" id="ARBA00022630"/>
    </source>
</evidence>
<dbReference type="PANTHER" id="PTHR13789:SF307">
    <property type="entry name" value="HYDROXYLASE, PUTATIVE (AFU_ORTHOLOGUE AFUA_2G04330)-RELATED"/>
    <property type="match status" value="1"/>
</dbReference>
<keyword evidence="6" id="KW-0472">Membrane</keyword>
<dbReference type="RefSeq" id="XP_007725359.1">
    <property type="nucleotide sequence ID" value="XM_007727169.1"/>
</dbReference>
<evidence type="ECO:0000256" key="1">
    <source>
        <dbReference type="ARBA" id="ARBA00007992"/>
    </source>
</evidence>
<sequence>MENRTEVKREKQYAPAKVPLKVIIVGAGIAGLAAALSLGKRGHDVRILESAPEIAEVGAGIQVAPNMLRLLDRWGVGAKVRETGVALQAIHILRWEKGSLLGSVPINQQHGEQFVVHRADLQGALLEKVLALSNVKLQVNTKVGNVRFSPAAVELADGTRIEADVVLAADGIKSATRGKILGDDTDVAIPTGDAMFRVVLSRDVMSKHPDLLPFIEEKKAIRWVGPERHIMAYPVRNHEVYNMALAHPDRGRVDEGWTTVTTKKILLSEYEGWDPRLVKMLDLVPEGDVLEWKLCMHMPLLRWTEGSCALLGDACHPMLPYVAQGAAQGVEDAASLGVVLSSISSKEEIPHALKAYETAQKARAEYIQQSCLTTRIALHLPDGPEQQARDLKFKALSSGGESDDKWGDPEMQRFLWSWDAEAKAEEAWKGELCFGCPRRPFCSVVWRAATDS</sequence>
<feature type="transmembrane region" description="Helical" evidence="6">
    <location>
        <begin position="20"/>
        <end position="39"/>
    </location>
</feature>